<dbReference type="NCBIfam" id="TIGR00350">
    <property type="entry name" value="lytR_cpsA_psr"/>
    <property type="match status" value="1"/>
</dbReference>
<keyword evidence="3" id="KW-1133">Transmembrane helix</keyword>
<feature type="region of interest" description="Disordered" evidence="2">
    <location>
        <begin position="1"/>
        <end position="170"/>
    </location>
</feature>
<dbReference type="EMBL" id="AP019377">
    <property type="protein sequence ID" value="BBH94478.1"/>
    <property type="molecule type" value="Genomic_DNA"/>
</dbReference>
<organism evidence="5">
    <name type="scientific">Thermogemmatispora argillosa</name>
    <dbReference type="NCBI Taxonomy" id="2045280"/>
    <lineage>
        <taxon>Bacteria</taxon>
        <taxon>Bacillati</taxon>
        <taxon>Chloroflexota</taxon>
        <taxon>Ktedonobacteria</taxon>
        <taxon>Thermogemmatisporales</taxon>
        <taxon>Thermogemmatisporaceae</taxon>
        <taxon>Thermogemmatispora</taxon>
    </lineage>
</organism>
<dbReference type="InterPro" id="IPR004474">
    <property type="entry name" value="LytR_CpsA_psr"/>
</dbReference>
<feature type="compositionally biased region" description="Low complexity" evidence="2">
    <location>
        <begin position="147"/>
        <end position="161"/>
    </location>
</feature>
<keyword evidence="3" id="KW-0472">Membrane</keyword>
<name>A0A455T3I2_9CHLR</name>
<dbReference type="PANTHER" id="PTHR33392">
    <property type="entry name" value="POLYISOPRENYL-TEICHOIC ACID--PEPTIDOGLYCAN TEICHOIC ACID TRANSFERASE TAGU"/>
    <property type="match status" value="1"/>
</dbReference>
<protein>
    <recommendedName>
        <fullName evidence="4">Cell envelope-related transcriptional attenuator domain-containing protein</fullName>
    </recommendedName>
</protein>
<sequence length="708" mass="73278">MTAKRQFIKNPAQILNEPVEQEPQSGLWSPGGEQMGGEATAQDQQAGPTATRSTGSGLWQKNPKGGPPMLSLPGIPGPATPSPLATPADQSSHGTGDLPLPLSQQGLPPFSFNQVSSHQTDANVPLNRLPDLLKQGPAQPLLPANASGGPLSSPGLGPWPGTAGSSGIGPAGVESGSALAGGGSAPAMMSYMGQGQGLGATPGTGPLAMEGAVTAPPMTPVTTHPVSLPGFGGSQPAIGPTPGVDWPAPGGWGVPPQQMPQHAAASASPSLPRTARKGQTRRRRFPLWARIVAAVCLVIFLLTGAAVAYYYYAFAGTVNNIVGQQVPRLRGDSGSDSTRNNNGGSILSGGRFNILLLGSDTDEKFAGHYIAQTDIVVTIDPATHSVGMLSIPRDFWLPIPGVGMGKLDEAYGYGGVALSRATIHADFGIPIDYYAWVGLDGFVKVIDTVGGVDVDVMHPITDDTYPDDVGNTTGDIHAYKRLYIAPGPQHLTGLQALEYVRSRHADLVGDFGRSARQQQVLTQLKNKLDNPEIFGKLQEIAQDLNGYVKTDLTLTQVLELMNFARTINTASVQRVTLGPPYSHAATVTRNGQSVDVEIPNCDALLPVIAKMFALGDKAQCNIGTADTTSSSAVAQATGQTGHASSAVQSSLTAAPNAQSASPLSTAGQMANLGLMSLQGGSGDNLLGMRSLLDLMLAVVFESLDAAKV</sequence>
<keyword evidence="3" id="KW-0812">Transmembrane</keyword>
<proteinExistence type="inferred from homology"/>
<evidence type="ECO:0000313" key="5">
    <source>
        <dbReference type="EMBL" id="BBH94478.1"/>
    </source>
</evidence>
<feature type="region of interest" description="Disordered" evidence="2">
    <location>
        <begin position="255"/>
        <end position="279"/>
    </location>
</feature>
<evidence type="ECO:0000256" key="1">
    <source>
        <dbReference type="ARBA" id="ARBA00006068"/>
    </source>
</evidence>
<feature type="domain" description="Cell envelope-related transcriptional attenuator" evidence="4">
    <location>
        <begin position="373"/>
        <end position="528"/>
    </location>
</feature>
<evidence type="ECO:0000256" key="3">
    <source>
        <dbReference type="SAM" id="Phobius"/>
    </source>
</evidence>
<dbReference type="AlphaFoldDB" id="A0A455T3I2"/>
<feature type="compositionally biased region" description="Polar residues" evidence="2">
    <location>
        <begin position="41"/>
        <end position="59"/>
    </location>
</feature>
<gene>
    <name evidence="5" type="ORF">KTA_26770</name>
</gene>
<feature type="transmembrane region" description="Helical" evidence="3">
    <location>
        <begin position="287"/>
        <end position="312"/>
    </location>
</feature>
<feature type="compositionally biased region" description="Polar residues" evidence="2">
    <location>
        <begin position="111"/>
        <end position="122"/>
    </location>
</feature>
<evidence type="ECO:0000256" key="2">
    <source>
        <dbReference type="SAM" id="MobiDB-lite"/>
    </source>
</evidence>
<dbReference type="InterPro" id="IPR050922">
    <property type="entry name" value="LytR/CpsA/Psr_CW_biosynth"/>
</dbReference>
<evidence type="ECO:0000259" key="4">
    <source>
        <dbReference type="Pfam" id="PF03816"/>
    </source>
</evidence>
<reference evidence="5" key="1">
    <citation type="submission" date="2018-12" db="EMBL/GenBank/DDBJ databases">
        <title>Novel natural products biosynthetic potential of the class Ktedonobacteria.</title>
        <authorList>
            <person name="Zheng Y."/>
            <person name="Saitou A."/>
            <person name="Wang C.M."/>
            <person name="Toyoda A."/>
            <person name="Minakuchi Y."/>
            <person name="Sekiguchi Y."/>
            <person name="Ueda K."/>
            <person name="Takano H."/>
            <person name="Sakai Y."/>
            <person name="Yokota A."/>
            <person name="Yabe S."/>
        </authorList>
    </citation>
    <scope>NUCLEOTIDE SEQUENCE</scope>
    <source>
        <strain evidence="5">A3-2</strain>
    </source>
</reference>
<dbReference type="Gene3D" id="3.40.630.190">
    <property type="entry name" value="LCP protein"/>
    <property type="match status" value="1"/>
</dbReference>
<feature type="compositionally biased region" description="Low complexity" evidence="2">
    <location>
        <begin position="98"/>
        <end position="109"/>
    </location>
</feature>
<accession>A0A455T3I2</accession>
<comment type="similarity">
    <text evidence="1">Belongs to the LytR/CpsA/Psr (LCP) family.</text>
</comment>
<dbReference type="PANTHER" id="PTHR33392:SF6">
    <property type="entry name" value="POLYISOPRENYL-TEICHOIC ACID--PEPTIDOGLYCAN TEICHOIC ACID TRANSFERASE TAGU"/>
    <property type="match status" value="1"/>
</dbReference>
<dbReference type="Pfam" id="PF03816">
    <property type="entry name" value="LytR_cpsA_psr"/>
    <property type="match status" value="1"/>
</dbReference>